<gene>
    <name evidence="1" type="ORF">SAMN04489758_12050</name>
</gene>
<dbReference type="Proteomes" id="UP000198558">
    <property type="component" value="Unassembled WGS sequence"/>
</dbReference>
<keyword evidence="2" id="KW-1185">Reference proteome</keyword>
<organism evidence="1 2">
    <name type="scientific">Thomasclavelia cocleata</name>
    <dbReference type="NCBI Taxonomy" id="69824"/>
    <lineage>
        <taxon>Bacteria</taxon>
        <taxon>Bacillati</taxon>
        <taxon>Bacillota</taxon>
        <taxon>Erysipelotrichia</taxon>
        <taxon>Erysipelotrichales</taxon>
        <taxon>Coprobacillaceae</taxon>
        <taxon>Thomasclavelia</taxon>
    </lineage>
</organism>
<proteinExistence type="predicted"/>
<protein>
    <recommendedName>
        <fullName evidence="3">Zinc-finger of transposase IS204/IS1001/IS1096/IS1165</fullName>
    </recommendedName>
</protein>
<accession>A0A1I0FMR3</accession>
<evidence type="ECO:0008006" key="3">
    <source>
        <dbReference type="Google" id="ProtNLM"/>
    </source>
</evidence>
<evidence type="ECO:0000313" key="2">
    <source>
        <dbReference type="Proteomes" id="UP000198558"/>
    </source>
</evidence>
<dbReference type="AlphaFoldDB" id="A0A1I0FMR3"/>
<feature type="non-terminal residue" evidence="1">
    <location>
        <position position="59"/>
    </location>
</feature>
<sequence length="59" mass="6898">MINDIMNFLNIEDKDIIITKILTDGNIKEVHLEKSLKAEYCPACSSRMYSKGKYFRKIN</sequence>
<evidence type="ECO:0000313" key="1">
    <source>
        <dbReference type="EMBL" id="SET59421.1"/>
    </source>
</evidence>
<name>A0A1I0FMR3_9FIRM</name>
<dbReference type="EMBL" id="FOIN01000020">
    <property type="protein sequence ID" value="SET59421.1"/>
    <property type="molecule type" value="Genomic_DNA"/>
</dbReference>
<reference evidence="2" key="1">
    <citation type="submission" date="2016-10" db="EMBL/GenBank/DDBJ databases">
        <authorList>
            <person name="Varghese N."/>
            <person name="Submissions S."/>
        </authorList>
    </citation>
    <scope>NUCLEOTIDE SEQUENCE [LARGE SCALE GENOMIC DNA]</scope>
    <source>
        <strain evidence="2">DSM 1551</strain>
    </source>
</reference>